<dbReference type="InterPro" id="IPR011044">
    <property type="entry name" value="Quino_amine_DH_bsu"/>
</dbReference>
<sequence length="351" mass="38458">MMECKHFRKAICLVCAGISPFLGMSCRSGAKLSETEIVKIAVVPLPGDTAFLGYAAQISVVDTMMYLQDNRGGETFLRAYAYPSLKPLCKFVTRGKGPEEMLAVSGYTADKDSVRVFAAQEHEMAVYSVSDLCRGINKPVRVIEYPQSCMPALAFCGVKGGFALQNSSSAYRLTLIDSSGHIQAEKYDIPVSETERKKVQPELIPYLWQSVLASDGAVVAVGTKLGDVLEIYDLEDSLRNRVVRGEGGEPAVSHKGRGMQMGTISGFYALDIADGKVYALFDGSRLADYNGQDAVPRKIFLRVYDLSTGELERIYELDRHISSFDILTDGKTVIATDPNAEHQLCTFTLPE</sequence>
<dbReference type="PROSITE" id="PS51257">
    <property type="entry name" value="PROKAR_LIPOPROTEIN"/>
    <property type="match status" value="1"/>
</dbReference>
<protein>
    <recommendedName>
        <fullName evidence="3">Lipoprotein</fullName>
    </recommendedName>
</protein>
<evidence type="ECO:0000313" key="1">
    <source>
        <dbReference type="EMBL" id="SUE33470.1"/>
    </source>
</evidence>
<accession>A0A379MRE6</accession>
<gene>
    <name evidence="1" type="ORF">NCTC11190_00678</name>
</gene>
<name>A0A379MRE6_9BACT</name>
<evidence type="ECO:0008006" key="3">
    <source>
        <dbReference type="Google" id="ProtNLM"/>
    </source>
</evidence>
<dbReference type="Proteomes" id="UP000255233">
    <property type="component" value="Unassembled WGS sequence"/>
</dbReference>
<dbReference type="OrthoDB" id="1025612at2"/>
<dbReference type="AlphaFoldDB" id="A0A379MRE6"/>
<evidence type="ECO:0000313" key="2">
    <source>
        <dbReference type="Proteomes" id="UP000255233"/>
    </source>
</evidence>
<dbReference type="SUPFAM" id="SSF50969">
    <property type="entry name" value="YVTN repeat-like/Quinoprotein amine dehydrogenase"/>
    <property type="match status" value="1"/>
</dbReference>
<reference evidence="1 2" key="1">
    <citation type="submission" date="2018-06" db="EMBL/GenBank/DDBJ databases">
        <authorList>
            <consortium name="Pathogen Informatics"/>
            <person name="Doyle S."/>
        </authorList>
    </citation>
    <scope>NUCLEOTIDE SEQUENCE [LARGE SCALE GENOMIC DNA]</scope>
    <source>
        <strain evidence="1 2">NCTC11190</strain>
    </source>
</reference>
<dbReference type="EMBL" id="UGVL01000001">
    <property type="protein sequence ID" value="SUE33470.1"/>
    <property type="molecule type" value="Genomic_DNA"/>
</dbReference>
<dbReference type="STRING" id="880526.GCA_000427365_00768"/>
<dbReference type="Pfam" id="PF15869">
    <property type="entry name" value="TolB_like"/>
    <property type="match status" value="1"/>
</dbReference>
<proteinExistence type="predicted"/>
<keyword evidence="2" id="KW-1185">Reference proteome</keyword>
<organism evidence="1 2">
    <name type="scientific">Rikenella microfusus</name>
    <dbReference type="NCBI Taxonomy" id="28139"/>
    <lineage>
        <taxon>Bacteria</taxon>
        <taxon>Pseudomonadati</taxon>
        <taxon>Bacteroidota</taxon>
        <taxon>Bacteroidia</taxon>
        <taxon>Bacteroidales</taxon>
        <taxon>Rikenellaceae</taxon>
        <taxon>Rikenella</taxon>
    </lineage>
</organism>